<dbReference type="Proteomes" id="UP000803884">
    <property type="component" value="Unassembled WGS sequence"/>
</dbReference>
<evidence type="ECO:0000256" key="6">
    <source>
        <dbReference type="ARBA" id="ARBA00023136"/>
    </source>
</evidence>
<sequence length="1011" mass="113991">MADTLAHTLFSRQDNGGGDAPKSSSEQLVDLLEQGFSGQLSDSAFYSSLGTSLGLTLLAALLFCVLRPYNSVVYAPRAKHADSKHAPPQLSKGIFDWIAPIAKTKEQDFVDKVGLDAAVFMRVARMLRNIFIILAVVGCGVLIPTYLLSPVVTGNSKMKRQDSQYYAYGKGTGFFMKITPRFMVYSPGVWAVVVCVYAFDIIVCYFLWRNYKAVTRLRRAYFDSSEYQRSLHSRTLLLTDIPKEYRSDDGILKITDEVKGTDNVPRAAIARNVKDLPDLVEEHEETVRKLEGYLAKYFKNPDKLPPTRPTCKPSKNDKSYSKGQKVDAFEYLSARIRELEHQIKEVRESVDKRNALPFGFASFEKISDAHSVAYIARKRGPHNTDIRLAPRPHDLVWKNLKLLRKDRKWNNFINNLWIALLTFLWVGPNIFIAIFLADLTNLAALWPSFATSFREHAQWWGIVQGVAAPAITTLFYYFLPAIFRKLCINAGDVSKTGREKHVTHKLYTFFVFNNLVLFSLFATIFGFIINIVRAGEESGSNVWDEIEKQKYIDDILNTLISISPYWISWLLQRNLGAAIDISQLVNLAWRSFSKRFLAPTPRELIELSAPQPFDYAGYYNYFLFYSTVALCFGFIQPLVLPVAAFYFWLDSYLKKYLLLYVFVTKYESGGMFWRTVYNRMMFALVLSNIIVALIVGVKGQLGSNWGMLASLAPLPFLLAGFKWYCARTFDEQIHWFTKGKAMTDAELADGERKSRRSTKTVGTRFGHPVLYQPLMTPMVSKKAQHLLKQVYAGRTSLDNDRYAAGYSDVYMDSMDANKPGKPDSALAGFEVVDENNMDFEHYKNRPEFREQAGGDGELYGHPADLMRPGTPGSMMTGVTRADTFNTTDSRSRSQSRNRHFRDDSNDSDFTHVDDAEGGAETSYPQGYHKTPVLGRDASPSGSERSVDRAYLVHGAARMARSPSPGPPRLPMPPAPTPGGYGPIGGMEGGLGTPGSQDEDTSYDYFRRGRGM</sequence>
<keyword evidence="6 9" id="KW-0472">Membrane</keyword>
<gene>
    <name evidence="13" type="ORF">WHR41_02307</name>
</gene>
<feature type="region of interest" description="Disordered" evidence="8">
    <location>
        <begin position="847"/>
        <end position="944"/>
    </location>
</feature>
<dbReference type="PANTHER" id="PTHR13018">
    <property type="entry name" value="PROBABLE MEMBRANE PROTEIN DUF221-RELATED"/>
    <property type="match status" value="1"/>
</dbReference>
<feature type="domain" description="CSC1/OSCA1-like cytosolic" evidence="12">
    <location>
        <begin position="233"/>
        <end position="399"/>
    </location>
</feature>
<dbReference type="Pfam" id="PF02714">
    <property type="entry name" value="RSN1_7TM"/>
    <property type="match status" value="1"/>
</dbReference>
<evidence type="ECO:0000259" key="12">
    <source>
        <dbReference type="Pfam" id="PF14703"/>
    </source>
</evidence>
<feature type="transmembrane region" description="Helical" evidence="9">
    <location>
        <begin position="44"/>
        <end position="66"/>
    </location>
</feature>
<dbReference type="AlphaFoldDB" id="A0AB34L187"/>
<reference evidence="13 14" key="1">
    <citation type="journal article" date="2020" name="Microbiol. Resour. Announc.">
        <title>Draft Genome Sequence of a Cladosporium Species Isolated from the Mesophotic Ascidian Didemnum maculosum.</title>
        <authorList>
            <person name="Gioti A."/>
            <person name="Siaperas R."/>
            <person name="Nikolaivits E."/>
            <person name="Le Goff G."/>
            <person name="Ouazzani J."/>
            <person name="Kotoulas G."/>
            <person name="Topakas E."/>
        </authorList>
    </citation>
    <scope>NUCLEOTIDE SEQUENCE [LARGE SCALE GENOMIC DNA]</scope>
    <source>
        <strain evidence="13 14">TM138-S3</strain>
    </source>
</reference>
<dbReference type="PANTHER" id="PTHR13018:SF149">
    <property type="entry name" value="DOMAIN PROTEIN, PUTATIVE (AFU_ORTHOLOGUE AFUA_3G11660)-RELATED"/>
    <property type="match status" value="1"/>
</dbReference>
<dbReference type="Pfam" id="PF13967">
    <property type="entry name" value="RSN1_TM"/>
    <property type="match status" value="1"/>
</dbReference>
<evidence type="ECO:0000313" key="14">
    <source>
        <dbReference type="Proteomes" id="UP000803884"/>
    </source>
</evidence>
<dbReference type="InterPro" id="IPR003864">
    <property type="entry name" value="CSC1/OSCA1-like_7TM"/>
</dbReference>
<dbReference type="GeneID" id="96003751"/>
<dbReference type="GO" id="GO:0005886">
    <property type="term" value="C:plasma membrane"/>
    <property type="evidence" value="ECO:0007669"/>
    <property type="project" value="TreeGrafter"/>
</dbReference>
<comment type="caution">
    <text evidence="13">The sequence shown here is derived from an EMBL/GenBank/DDBJ whole genome shotgun (WGS) entry which is preliminary data.</text>
</comment>
<dbReference type="RefSeq" id="XP_069232465.1">
    <property type="nucleotide sequence ID" value="XM_069370913.1"/>
</dbReference>
<dbReference type="Pfam" id="PF14703">
    <property type="entry name" value="PHM7_cyt"/>
    <property type="match status" value="1"/>
</dbReference>
<evidence type="ECO:0008006" key="15">
    <source>
        <dbReference type="Google" id="ProtNLM"/>
    </source>
</evidence>
<keyword evidence="7" id="KW-0175">Coiled coil</keyword>
<feature type="coiled-coil region" evidence="7">
    <location>
        <begin position="329"/>
        <end position="356"/>
    </location>
</feature>
<evidence type="ECO:0000313" key="13">
    <source>
        <dbReference type="EMBL" id="KAL1589360.1"/>
    </source>
</evidence>
<dbReference type="InterPro" id="IPR027815">
    <property type="entry name" value="CSC1/OSCA1-like_cyt"/>
</dbReference>
<feature type="region of interest" description="Disordered" evidence="8">
    <location>
        <begin position="957"/>
        <end position="1011"/>
    </location>
</feature>
<feature type="transmembrane region" description="Helical" evidence="9">
    <location>
        <begin position="681"/>
        <end position="699"/>
    </location>
</feature>
<feature type="transmembrane region" description="Helical" evidence="9">
    <location>
        <begin position="622"/>
        <end position="649"/>
    </location>
</feature>
<feature type="transmembrane region" description="Helical" evidence="9">
    <location>
        <begin position="130"/>
        <end position="149"/>
    </location>
</feature>
<dbReference type="InterPro" id="IPR032880">
    <property type="entry name" value="CSC1/OSCA1-like_N"/>
</dbReference>
<keyword evidence="5 9" id="KW-1133">Transmembrane helix</keyword>
<keyword evidence="4 9" id="KW-0812">Transmembrane</keyword>
<evidence type="ECO:0000256" key="5">
    <source>
        <dbReference type="ARBA" id="ARBA00022989"/>
    </source>
</evidence>
<name>A0AB34L187_9PEZI</name>
<keyword evidence="14" id="KW-1185">Reference proteome</keyword>
<dbReference type="GO" id="GO:0005227">
    <property type="term" value="F:calcium-activated cation channel activity"/>
    <property type="evidence" value="ECO:0007669"/>
    <property type="project" value="InterPro"/>
</dbReference>
<evidence type="ECO:0000256" key="7">
    <source>
        <dbReference type="SAM" id="Coils"/>
    </source>
</evidence>
<feature type="transmembrane region" description="Helical" evidence="9">
    <location>
        <begin position="189"/>
        <end position="208"/>
    </location>
</feature>
<feature type="domain" description="CSC1/OSCA1-like N-terminal transmembrane" evidence="11">
    <location>
        <begin position="44"/>
        <end position="210"/>
    </location>
</feature>
<feature type="transmembrane region" description="Helical" evidence="9">
    <location>
        <begin position="412"/>
        <end position="437"/>
    </location>
</feature>
<evidence type="ECO:0000256" key="3">
    <source>
        <dbReference type="ARBA" id="ARBA00022448"/>
    </source>
</evidence>
<evidence type="ECO:0000256" key="4">
    <source>
        <dbReference type="ARBA" id="ARBA00022692"/>
    </source>
</evidence>
<evidence type="ECO:0000256" key="9">
    <source>
        <dbReference type="SAM" id="Phobius"/>
    </source>
</evidence>
<dbReference type="EMBL" id="JAAQHG020000005">
    <property type="protein sequence ID" value="KAL1589360.1"/>
    <property type="molecule type" value="Genomic_DNA"/>
</dbReference>
<feature type="transmembrane region" description="Helical" evidence="9">
    <location>
        <begin position="457"/>
        <end position="479"/>
    </location>
</feature>
<feature type="compositionally biased region" description="Pro residues" evidence="8">
    <location>
        <begin position="963"/>
        <end position="976"/>
    </location>
</feature>
<dbReference type="InterPro" id="IPR045122">
    <property type="entry name" value="Csc1-like"/>
</dbReference>
<feature type="compositionally biased region" description="Basic and acidic residues" evidence="8">
    <location>
        <begin position="900"/>
        <end position="914"/>
    </location>
</feature>
<evidence type="ECO:0000256" key="2">
    <source>
        <dbReference type="ARBA" id="ARBA00007779"/>
    </source>
</evidence>
<evidence type="ECO:0000259" key="11">
    <source>
        <dbReference type="Pfam" id="PF13967"/>
    </source>
</evidence>
<comment type="similarity">
    <text evidence="2">Belongs to the CSC1 (TC 1.A.17) family.</text>
</comment>
<feature type="compositionally biased region" description="Gly residues" evidence="8">
    <location>
        <begin position="978"/>
        <end position="992"/>
    </location>
</feature>
<proteinExistence type="inferred from homology"/>
<feature type="domain" description="CSC1/OSCA1-like 7TM region" evidence="10">
    <location>
        <begin position="411"/>
        <end position="694"/>
    </location>
</feature>
<feature type="compositionally biased region" description="Polar residues" evidence="8">
    <location>
        <begin position="882"/>
        <end position="892"/>
    </location>
</feature>
<accession>A0AB34L187</accession>
<feature type="transmembrane region" description="Helical" evidence="9">
    <location>
        <begin position="506"/>
        <end position="532"/>
    </location>
</feature>
<evidence type="ECO:0000256" key="1">
    <source>
        <dbReference type="ARBA" id="ARBA00004141"/>
    </source>
</evidence>
<comment type="subcellular location">
    <subcellularLocation>
        <location evidence="1">Membrane</location>
        <topology evidence="1">Multi-pass membrane protein</topology>
    </subcellularLocation>
</comment>
<evidence type="ECO:0000256" key="8">
    <source>
        <dbReference type="SAM" id="MobiDB-lite"/>
    </source>
</evidence>
<organism evidence="13 14">
    <name type="scientific">Cladosporium halotolerans</name>
    <dbReference type="NCBI Taxonomy" id="1052096"/>
    <lineage>
        <taxon>Eukaryota</taxon>
        <taxon>Fungi</taxon>
        <taxon>Dikarya</taxon>
        <taxon>Ascomycota</taxon>
        <taxon>Pezizomycotina</taxon>
        <taxon>Dothideomycetes</taxon>
        <taxon>Dothideomycetidae</taxon>
        <taxon>Cladosporiales</taxon>
        <taxon>Cladosporiaceae</taxon>
        <taxon>Cladosporium</taxon>
    </lineage>
</organism>
<evidence type="ECO:0000259" key="10">
    <source>
        <dbReference type="Pfam" id="PF02714"/>
    </source>
</evidence>
<protein>
    <recommendedName>
        <fullName evidence="15">DUF221-domain-containing protein</fullName>
    </recommendedName>
</protein>
<keyword evidence="3" id="KW-0813">Transport</keyword>